<gene>
    <name evidence="7" type="ORF">GPNADHDJ_03335</name>
</gene>
<evidence type="ECO:0000313" key="8">
    <source>
        <dbReference type="Proteomes" id="UP000515598"/>
    </source>
</evidence>
<comment type="subcellular location">
    <subcellularLocation>
        <location evidence="1">Membrane</location>
        <topology evidence="1">Multi-pass membrane protein</topology>
    </subcellularLocation>
</comment>
<evidence type="ECO:0000256" key="6">
    <source>
        <dbReference type="SAM" id="Phobius"/>
    </source>
</evidence>
<reference evidence="7 8" key="1">
    <citation type="submission" date="2020-08" db="EMBL/GenBank/DDBJ databases">
        <title>Phenotypic and transcriptomic analysis of seven clinical Stenotrophomonas maltophilia isolates identify a small set of shared and commonly regulated genes involved in biofilm lifestyle.</title>
        <authorList>
            <person name="Alio I."/>
            <person name="Gudzuhn M."/>
            <person name="Streit W."/>
        </authorList>
    </citation>
    <scope>NUCLEOTIDE SEQUENCE [LARGE SCALE GENOMIC DNA]</scope>
    <source>
        <strain evidence="7 8">UHH_SKK55</strain>
    </source>
</reference>
<dbReference type="Gene3D" id="1.10.357.140">
    <property type="entry name" value="UbiA prenyltransferase"/>
    <property type="match status" value="1"/>
</dbReference>
<evidence type="ECO:0000313" key="7">
    <source>
        <dbReference type="EMBL" id="QNG79104.1"/>
    </source>
</evidence>
<keyword evidence="2" id="KW-1003">Cell membrane</keyword>
<feature type="transmembrane region" description="Helical" evidence="6">
    <location>
        <begin position="195"/>
        <end position="212"/>
    </location>
</feature>
<keyword evidence="3 6" id="KW-0812">Transmembrane</keyword>
<dbReference type="Gene3D" id="3.40.50.1000">
    <property type="entry name" value="HAD superfamily/HAD-like"/>
    <property type="match status" value="1"/>
</dbReference>
<dbReference type="InterPro" id="IPR023214">
    <property type="entry name" value="HAD_sf"/>
</dbReference>
<dbReference type="InterPro" id="IPR000537">
    <property type="entry name" value="UbiA_prenyltransferase"/>
</dbReference>
<dbReference type="InterPro" id="IPR044878">
    <property type="entry name" value="UbiA_sf"/>
</dbReference>
<keyword evidence="4 6" id="KW-1133">Transmembrane helix</keyword>
<sequence length="471" mass="51507">MTSSRALCVDLDGTLLRSDILYESLLALLAHNPLYIFLVPFWLLRGKAYVKRQLASRVQLPAETLPYDERVLEILRTTTQRPRVLCTASDRLLVQPIADHLGLFEEVMASDGHTNLSGSNKGQALAARFGERGFDYMGNGTVDLKVWAHAGGAIVVNNGAGLASAAAKQTEVLDHLPSQNGGLITWIKALRVYQWLKNLLVLVPLLTAHRFFDLTSIIDAGVAFLAFGLCASGVYLLNDLLDLTPDRMHPRKRKRPFAAGTLPLLHGLLMAPLITLAGFALALACSPAFAGVLLCYYVMTLSYSLKLKRIVMIDVVMLAALYTVRIIGGAVAINSELSFWLLAFSMFVFLSLAMLKRYTELASALASGKEMAIGRGYSVADLPLVQSLGAAAGYIGVAVFALYINSPESLELYTNPKLLWLLCPILLYWISRMWIVSHRGDMHDDPIVFAAMDRGSQIVIGLCVLIVLLAI</sequence>
<dbReference type="EMBL" id="CP060025">
    <property type="protein sequence ID" value="QNG79104.1"/>
    <property type="molecule type" value="Genomic_DNA"/>
</dbReference>
<evidence type="ECO:0000256" key="2">
    <source>
        <dbReference type="ARBA" id="ARBA00022475"/>
    </source>
</evidence>
<dbReference type="NCBIfam" id="NF006088">
    <property type="entry name" value="PRK08238.1"/>
    <property type="match status" value="1"/>
</dbReference>
<evidence type="ECO:0000256" key="4">
    <source>
        <dbReference type="ARBA" id="ARBA00022989"/>
    </source>
</evidence>
<feature type="transmembrane region" description="Helical" evidence="6">
    <location>
        <begin position="418"/>
        <end position="435"/>
    </location>
</feature>
<proteinExistence type="predicted"/>
<protein>
    <submittedName>
        <fullName evidence="7">Membrane protein</fullName>
    </submittedName>
</protein>
<evidence type="ECO:0000256" key="1">
    <source>
        <dbReference type="ARBA" id="ARBA00004141"/>
    </source>
</evidence>
<keyword evidence="5 6" id="KW-0472">Membrane</keyword>
<dbReference type="Pfam" id="PF01040">
    <property type="entry name" value="UbiA"/>
    <property type="match status" value="1"/>
</dbReference>
<accession>A0AAX1IIW6</accession>
<feature type="transmembrane region" description="Helical" evidence="6">
    <location>
        <begin position="447"/>
        <end position="470"/>
    </location>
</feature>
<dbReference type="GO" id="GO:0016020">
    <property type="term" value="C:membrane"/>
    <property type="evidence" value="ECO:0007669"/>
    <property type="project" value="UniProtKB-SubCell"/>
</dbReference>
<dbReference type="InterPro" id="IPR036412">
    <property type="entry name" value="HAD-like_sf"/>
</dbReference>
<name>A0AAX1IIW6_STEMA</name>
<feature type="transmembrane region" description="Helical" evidence="6">
    <location>
        <begin position="379"/>
        <end position="406"/>
    </location>
</feature>
<feature type="transmembrane region" description="Helical" evidence="6">
    <location>
        <begin position="20"/>
        <end position="44"/>
    </location>
</feature>
<dbReference type="GO" id="GO:0016765">
    <property type="term" value="F:transferase activity, transferring alkyl or aryl (other than methyl) groups"/>
    <property type="evidence" value="ECO:0007669"/>
    <property type="project" value="InterPro"/>
</dbReference>
<evidence type="ECO:0000256" key="5">
    <source>
        <dbReference type="ARBA" id="ARBA00023136"/>
    </source>
</evidence>
<feature type="transmembrane region" description="Helical" evidence="6">
    <location>
        <begin position="257"/>
        <end position="274"/>
    </location>
</feature>
<evidence type="ECO:0000256" key="3">
    <source>
        <dbReference type="ARBA" id="ARBA00022692"/>
    </source>
</evidence>
<dbReference type="CDD" id="cd13963">
    <property type="entry name" value="PT_UbiA_2"/>
    <property type="match status" value="1"/>
</dbReference>
<organism evidence="7 8">
    <name type="scientific">Stenotrophomonas maltophilia</name>
    <name type="common">Pseudomonas maltophilia</name>
    <name type="synonym">Xanthomonas maltophilia</name>
    <dbReference type="NCBI Taxonomy" id="40324"/>
    <lineage>
        <taxon>Bacteria</taxon>
        <taxon>Pseudomonadati</taxon>
        <taxon>Pseudomonadota</taxon>
        <taxon>Gammaproteobacteria</taxon>
        <taxon>Lysobacterales</taxon>
        <taxon>Lysobacteraceae</taxon>
        <taxon>Stenotrophomonas</taxon>
        <taxon>Stenotrophomonas maltophilia group</taxon>
    </lineage>
</organism>
<dbReference type="SUPFAM" id="SSF56784">
    <property type="entry name" value="HAD-like"/>
    <property type="match status" value="1"/>
</dbReference>
<feature type="transmembrane region" description="Helical" evidence="6">
    <location>
        <begin position="218"/>
        <end position="237"/>
    </location>
</feature>
<dbReference type="AlphaFoldDB" id="A0AAX1IIW6"/>
<dbReference type="Proteomes" id="UP000515598">
    <property type="component" value="Chromosome"/>
</dbReference>
<feature type="transmembrane region" description="Helical" evidence="6">
    <location>
        <begin position="280"/>
        <end position="299"/>
    </location>
</feature>